<keyword evidence="1" id="KW-0378">Hydrolase</keyword>
<sequence length="59" mass="6715">MANEEKLLCRNCNTELEIQMIGLNTFYCCRECLSMISVREMSKAKLGMMKAIDTMEASS</sequence>
<dbReference type="AlphaFoldDB" id="A0AA90U195"/>
<keyword evidence="2" id="KW-1185">Reference proteome</keyword>
<name>A0AA90U195_9EURY</name>
<keyword evidence="1" id="KW-0067">ATP-binding</keyword>
<keyword evidence="1" id="KW-0547">Nucleotide-binding</keyword>
<dbReference type="RefSeq" id="WP_270096903.1">
    <property type="nucleotide sequence ID" value="NZ_JAQFFK010000006.1"/>
</dbReference>
<protein>
    <submittedName>
        <fullName evidence="1">Late competence protein required for DNA uptake (Superfamily II DNA/RNA helicase)</fullName>
    </submittedName>
</protein>
<gene>
    <name evidence="1" type="ORF">J2750_001919</name>
</gene>
<keyword evidence="1" id="KW-0347">Helicase</keyword>
<comment type="caution">
    <text evidence="1">The sequence shown here is derived from an EMBL/GenBank/DDBJ whole genome shotgun (WGS) entry which is preliminary data.</text>
</comment>
<evidence type="ECO:0000313" key="1">
    <source>
        <dbReference type="EMBL" id="MDR6223449.1"/>
    </source>
</evidence>
<dbReference type="Proteomes" id="UP001185015">
    <property type="component" value="Unassembled WGS sequence"/>
</dbReference>
<dbReference type="GO" id="GO:0004386">
    <property type="term" value="F:helicase activity"/>
    <property type="evidence" value="ECO:0007669"/>
    <property type="project" value="UniProtKB-KW"/>
</dbReference>
<dbReference type="EMBL" id="JAVDQI010000008">
    <property type="protein sequence ID" value="MDR6223449.1"/>
    <property type="molecule type" value="Genomic_DNA"/>
</dbReference>
<proteinExistence type="predicted"/>
<evidence type="ECO:0000313" key="2">
    <source>
        <dbReference type="Proteomes" id="UP001185015"/>
    </source>
</evidence>
<organism evidence="1 2">
    <name type="scientific">Methanococcoides alaskense</name>
    <dbReference type="NCBI Taxonomy" id="325778"/>
    <lineage>
        <taxon>Archaea</taxon>
        <taxon>Methanobacteriati</taxon>
        <taxon>Methanobacteriota</taxon>
        <taxon>Stenosarchaea group</taxon>
        <taxon>Methanomicrobia</taxon>
        <taxon>Methanosarcinales</taxon>
        <taxon>Methanosarcinaceae</taxon>
        <taxon>Methanococcoides</taxon>
    </lineage>
</organism>
<accession>A0AA90U195</accession>
<reference evidence="1 2" key="1">
    <citation type="submission" date="2023-07" db="EMBL/GenBank/DDBJ databases">
        <title>Genomic Encyclopedia of Type Strains, Phase IV (KMG-IV): sequencing the most valuable type-strain genomes for metagenomic binning, comparative biology and taxonomic classification.</title>
        <authorList>
            <person name="Goeker M."/>
        </authorList>
    </citation>
    <scope>NUCLEOTIDE SEQUENCE [LARGE SCALE GENOMIC DNA]</scope>
    <source>
        <strain evidence="1 2">DSM 17273</strain>
    </source>
</reference>